<feature type="region of interest" description="Disordered" evidence="1">
    <location>
        <begin position="1"/>
        <end position="31"/>
    </location>
</feature>
<dbReference type="Proteomes" id="UP001497512">
    <property type="component" value="Chromosome 18"/>
</dbReference>
<evidence type="ECO:0000313" key="2">
    <source>
        <dbReference type="EMBL" id="CAK9211591.1"/>
    </source>
</evidence>
<keyword evidence="3" id="KW-1185">Reference proteome</keyword>
<feature type="region of interest" description="Disordered" evidence="1">
    <location>
        <begin position="107"/>
        <end position="160"/>
    </location>
</feature>
<sequence>MQNPWAAAAAAGAKRSKGDESTSEKKIDKGSLTRTEVVVTGKAHQLATAWVRNMTGGADFDAEEEAALPDSAEPEVRPIRVGLGAKYLPHAKGTHAAHQVEQKLRAKITGSKGHLLGSKATGSRANRAPRNEEEDEEDEAHKDNEDDGGGSRASSFKKRPIPSVGLAAALVLSEQTASKKRKKRKGKVS</sequence>
<gene>
    <name evidence="2" type="ORF">CSSPTR1EN2_LOCUS10821</name>
</gene>
<reference evidence="2" key="1">
    <citation type="submission" date="2024-02" db="EMBL/GenBank/DDBJ databases">
        <authorList>
            <consortium name="ELIXIR-Norway"/>
            <consortium name="Elixir Norway"/>
        </authorList>
    </citation>
    <scope>NUCLEOTIDE SEQUENCE</scope>
</reference>
<dbReference type="PANTHER" id="PTHR35741:SF1">
    <property type="entry name" value="FACTOR CWC22-LIKE PROTEIN, PUTATIVE (DUF3245)-RELATED"/>
    <property type="match status" value="1"/>
</dbReference>
<proteinExistence type="predicted"/>
<name>A0ABP0U3F0_9BRYO</name>
<dbReference type="PANTHER" id="PTHR35741">
    <property type="entry name" value="FACTOR CWC22-LIKE PROTEIN, PUTATIVE (DUF3245)-RELATED"/>
    <property type="match status" value="1"/>
</dbReference>
<feature type="compositionally biased region" description="Low complexity" evidence="1">
    <location>
        <begin position="1"/>
        <end position="13"/>
    </location>
</feature>
<accession>A0ABP0U3F0</accession>
<dbReference type="EMBL" id="OZ019910">
    <property type="protein sequence ID" value="CAK9211591.1"/>
    <property type="molecule type" value="Genomic_DNA"/>
</dbReference>
<organism evidence="2 3">
    <name type="scientific">Sphagnum troendelagicum</name>
    <dbReference type="NCBI Taxonomy" id="128251"/>
    <lineage>
        <taxon>Eukaryota</taxon>
        <taxon>Viridiplantae</taxon>
        <taxon>Streptophyta</taxon>
        <taxon>Embryophyta</taxon>
        <taxon>Bryophyta</taxon>
        <taxon>Sphagnophytina</taxon>
        <taxon>Sphagnopsida</taxon>
        <taxon>Sphagnales</taxon>
        <taxon>Sphagnaceae</taxon>
        <taxon>Sphagnum</taxon>
    </lineage>
</organism>
<evidence type="ECO:0000313" key="3">
    <source>
        <dbReference type="Proteomes" id="UP001497512"/>
    </source>
</evidence>
<feature type="compositionally biased region" description="Basic and acidic residues" evidence="1">
    <location>
        <begin position="16"/>
        <end position="31"/>
    </location>
</feature>
<evidence type="ECO:0000256" key="1">
    <source>
        <dbReference type="SAM" id="MobiDB-lite"/>
    </source>
</evidence>
<protein>
    <submittedName>
        <fullName evidence="2">Uncharacterized protein</fullName>
    </submittedName>
</protein>